<dbReference type="KEGG" id="spzr:G5C33_13250"/>
<evidence type="ECO:0000256" key="10">
    <source>
        <dbReference type="SAM" id="MobiDB-lite"/>
    </source>
</evidence>
<feature type="compositionally biased region" description="Low complexity" evidence="10">
    <location>
        <begin position="83"/>
        <end position="95"/>
    </location>
</feature>
<evidence type="ECO:0000256" key="6">
    <source>
        <dbReference type="ARBA" id="ARBA00022692"/>
    </source>
</evidence>
<keyword evidence="6" id="KW-0812">Transmembrane</keyword>
<evidence type="ECO:0000256" key="9">
    <source>
        <dbReference type="ARBA" id="ARBA00023136"/>
    </source>
</evidence>
<evidence type="ECO:0000256" key="8">
    <source>
        <dbReference type="ARBA" id="ARBA00022989"/>
    </source>
</evidence>
<sequence>MVTASLASLLALAGPPRFEQIEQPVLRVFTAEPQRRSEPKQPPKERPRRTEAAPRPATPLSEPVPADVPRRTAAPSPPPTPAPALAAPKLPDARPVQVTPPLPSPSAAPANTDALRDRYSAALWRHIDARLPRGIRMRGEVRVGFTVTRSGSVQDIAIDTSSGNPMLDRLALRTLNRAGPMPPPPAELGDGPLRFTITIAFD</sequence>
<dbReference type="GO" id="GO:0031992">
    <property type="term" value="F:energy transducer activity"/>
    <property type="evidence" value="ECO:0007669"/>
    <property type="project" value="TreeGrafter"/>
</dbReference>
<dbReference type="InterPro" id="IPR006260">
    <property type="entry name" value="TonB/TolA_C"/>
</dbReference>
<evidence type="ECO:0000256" key="4">
    <source>
        <dbReference type="ARBA" id="ARBA00022475"/>
    </source>
</evidence>
<dbReference type="InterPro" id="IPR037682">
    <property type="entry name" value="TonB_C"/>
</dbReference>
<feature type="compositionally biased region" description="Basic and acidic residues" evidence="10">
    <location>
        <begin position="33"/>
        <end position="52"/>
    </location>
</feature>
<gene>
    <name evidence="12" type="ORF">G5C33_13250</name>
</gene>
<proteinExistence type="inferred from homology"/>
<dbReference type="Pfam" id="PF13103">
    <property type="entry name" value="TonB_2"/>
    <property type="match status" value="1"/>
</dbReference>
<evidence type="ECO:0000313" key="13">
    <source>
        <dbReference type="Proteomes" id="UP000501568"/>
    </source>
</evidence>
<dbReference type="GO" id="GO:0098797">
    <property type="term" value="C:plasma membrane protein complex"/>
    <property type="evidence" value="ECO:0007669"/>
    <property type="project" value="TreeGrafter"/>
</dbReference>
<dbReference type="NCBIfam" id="TIGR01352">
    <property type="entry name" value="tonB_Cterm"/>
    <property type="match status" value="1"/>
</dbReference>
<comment type="similarity">
    <text evidence="2">Belongs to the TonB family.</text>
</comment>
<dbReference type="SUPFAM" id="SSF74653">
    <property type="entry name" value="TolA/TonB C-terminal domain"/>
    <property type="match status" value="1"/>
</dbReference>
<dbReference type="AlphaFoldDB" id="A0A6G6YAH6"/>
<feature type="region of interest" description="Disordered" evidence="10">
    <location>
        <begin position="12"/>
        <end position="111"/>
    </location>
</feature>
<dbReference type="PROSITE" id="PS52015">
    <property type="entry name" value="TONB_CTD"/>
    <property type="match status" value="1"/>
</dbReference>
<evidence type="ECO:0000313" key="12">
    <source>
        <dbReference type="EMBL" id="QIG81942.1"/>
    </source>
</evidence>
<keyword evidence="4" id="KW-1003">Cell membrane</keyword>
<dbReference type="InterPro" id="IPR051045">
    <property type="entry name" value="TonB-dependent_transducer"/>
</dbReference>
<protein>
    <submittedName>
        <fullName evidence="12">TonB family protein</fullName>
    </submittedName>
</protein>
<evidence type="ECO:0000256" key="1">
    <source>
        <dbReference type="ARBA" id="ARBA00004383"/>
    </source>
</evidence>
<keyword evidence="8" id="KW-1133">Transmembrane helix</keyword>
<evidence type="ECO:0000259" key="11">
    <source>
        <dbReference type="PROSITE" id="PS52015"/>
    </source>
</evidence>
<reference evidence="12 13" key="1">
    <citation type="submission" date="2020-02" db="EMBL/GenBank/DDBJ databases">
        <authorList>
            <person name="Zheng R.K."/>
            <person name="Sun C.M."/>
        </authorList>
    </citation>
    <scope>NUCLEOTIDE SEQUENCE [LARGE SCALE GENOMIC DNA]</scope>
    <source>
        <strain evidence="13">zrk23</strain>
    </source>
</reference>
<dbReference type="GO" id="GO:0015031">
    <property type="term" value="P:protein transport"/>
    <property type="evidence" value="ECO:0007669"/>
    <property type="project" value="UniProtKB-KW"/>
</dbReference>
<evidence type="ECO:0000256" key="3">
    <source>
        <dbReference type="ARBA" id="ARBA00022448"/>
    </source>
</evidence>
<dbReference type="Gene3D" id="3.30.1150.10">
    <property type="match status" value="1"/>
</dbReference>
<evidence type="ECO:0000256" key="5">
    <source>
        <dbReference type="ARBA" id="ARBA00022519"/>
    </source>
</evidence>
<evidence type="ECO:0000256" key="7">
    <source>
        <dbReference type="ARBA" id="ARBA00022927"/>
    </source>
</evidence>
<keyword evidence="13" id="KW-1185">Reference proteome</keyword>
<keyword evidence="5" id="KW-0997">Cell inner membrane</keyword>
<comment type="subcellular location">
    <subcellularLocation>
        <location evidence="1">Cell inner membrane</location>
        <topology evidence="1">Single-pass membrane protein</topology>
        <orientation evidence="1">Periplasmic side</orientation>
    </subcellularLocation>
</comment>
<dbReference type="PANTHER" id="PTHR33446:SF2">
    <property type="entry name" value="PROTEIN TONB"/>
    <property type="match status" value="1"/>
</dbReference>
<dbReference type="PANTHER" id="PTHR33446">
    <property type="entry name" value="PROTEIN TONB-RELATED"/>
    <property type="match status" value="1"/>
</dbReference>
<keyword evidence="3" id="KW-0813">Transport</keyword>
<accession>A0A6G6YAH6</accession>
<name>A0A6G6YAH6_9SPHN</name>
<keyword evidence="9" id="KW-0472">Membrane</keyword>
<feature type="domain" description="TonB C-terminal" evidence="11">
    <location>
        <begin position="113"/>
        <end position="202"/>
    </location>
</feature>
<dbReference type="EMBL" id="CP049109">
    <property type="protein sequence ID" value="QIG81942.1"/>
    <property type="molecule type" value="Genomic_DNA"/>
</dbReference>
<organism evidence="12 13">
    <name type="scientific">Stakelama tenebrarum</name>
    <dbReference type="NCBI Taxonomy" id="2711215"/>
    <lineage>
        <taxon>Bacteria</taxon>
        <taxon>Pseudomonadati</taxon>
        <taxon>Pseudomonadota</taxon>
        <taxon>Alphaproteobacteria</taxon>
        <taxon>Sphingomonadales</taxon>
        <taxon>Sphingomonadaceae</taxon>
        <taxon>Stakelama</taxon>
    </lineage>
</organism>
<dbReference type="Proteomes" id="UP000501568">
    <property type="component" value="Chromosome"/>
</dbReference>
<keyword evidence="7" id="KW-0653">Protein transport</keyword>
<dbReference type="GO" id="GO:0055085">
    <property type="term" value="P:transmembrane transport"/>
    <property type="evidence" value="ECO:0007669"/>
    <property type="project" value="InterPro"/>
</dbReference>
<evidence type="ECO:0000256" key="2">
    <source>
        <dbReference type="ARBA" id="ARBA00006555"/>
    </source>
</evidence>